<dbReference type="Proteomes" id="UP001597178">
    <property type="component" value="Unassembled WGS sequence"/>
</dbReference>
<gene>
    <name evidence="2" type="ORF">ACFQ4A_16980</name>
</gene>
<evidence type="ECO:0000313" key="3">
    <source>
        <dbReference type="Proteomes" id="UP001597178"/>
    </source>
</evidence>
<dbReference type="InterPro" id="IPR032466">
    <property type="entry name" value="Metal_Hydrolase"/>
</dbReference>
<evidence type="ECO:0000313" key="2">
    <source>
        <dbReference type="EMBL" id="MFD1363306.1"/>
    </source>
</evidence>
<feature type="domain" description="Amidohydrolase-related" evidence="1">
    <location>
        <begin position="13"/>
        <end position="321"/>
    </location>
</feature>
<name>A0ABW3ZY19_9BACI</name>
<evidence type="ECO:0000259" key="1">
    <source>
        <dbReference type="Pfam" id="PF04909"/>
    </source>
</evidence>
<dbReference type="CDD" id="cd01292">
    <property type="entry name" value="metallo-dependent_hydrolases"/>
    <property type="match status" value="1"/>
</dbReference>
<accession>A0ABW3ZY19</accession>
<reference evidence="3" key="1">
    <citation type="journal article" date="2019" name="Int. J. Syst. Evol. Microbiol.">
        <title>The Global Catalogue of Microorganisms (GCM) 10K type strain sequencing project: providing services to taxonomists for standard genome sequencing and annotation.</title>
        <authorList>
            <consortium name="The Broad Institute Genomics Platform"/>
            <consortium name="The Broad Institute Genome Sequencing Center for Infectious Disease"/>
            <person name="Wu L."/>
            <person name="Ma J."/>
        </authorList>
    </citation>
    <scope>NUCLEOTIDE SEQUENCE [LARGE SCALE GENOMIC DNA]</scope>
    <source>
        <strain evidence="3">CCUG 54822</strain>
    </source>
</reference>
<dbReference type="Pfam" id="PF04909">
    <property type="entry name" value="Amidohydro_2"/>
    <property type="match status" value="1"/>
</dbReference>
<comment type="caution">
    <text evidence="2">The sequence shown here is derived from an EMBL/GenBank/DDBJ whole genome shotgun (WGS) entry which is preliminary data.</text>
</comment>
<dbReference type="PANTHER" id="PTHR42889">
    <property type="entry name" value="BLR3681 PROTEIN"/>
    <property type="match status" value="1"/>
</dbReference>
<organism evidence="2 3">
    <name type="scientific">Lentibacillus salinarum</name>
    <dbReference type="NCBI Taxonomy" id="446820"/>
    <lineage>
        <taxon>Bacteria</taxon>
        <taxon>Bacillati</taxon>
        <taxon>Bacillota</taxon>
        <taxon>Bacilli</taxon>
        <taxon>Bacillales</taxon>
        <taxon>Bacillaceae</taxon>
        <taxon>Lentibacillus</taxon>
    </lineage>
</organism>
<dbReference type="InterPro" id="IPR006680">
    <property type="entry name" value="Amidohydro-rel"/>
</dbReference>
<sequence>MFLTKSGEEIFVIDAHIHFWDGSIENQKNIHGEQFVSCFYHYHTSLSPKEYHWSKDKFRKYDEQTLINDVFLMGYADMAIFNPQRLTDFYKEPFGNVEKESQLVKKYPGRFIGNGNFDPRAGEEGLNELEDQYNKYGLKGVKLYTAEWRGQSKGWSLSDPWAKRYLEKCRDLGIKNIHIHKGPTVTPLNIDAFDVSDVDDVATEFRDLNFIVEHVGLPRLEDFCWIATQEPNVYAGLSVVMPFVYARPRYFAEIMSELLFWLDEDRILFGSDYAIWEPGWLIEKFMEFELPEDIQEETGVTVDLSTKKKILGKNAARLYDIDIDTQKEKIKDDSISKMKKDLTNV</sequence>
<dbReference type="SUPFAM" id="SSF51556">
    <property type="entry name" value="Metallo-dependent hydrolases"/>
    <property type="match status" value="1"/>
</dbReference>
<protein>
    <submittedName>
        <fullName evidence="2">Amidohydrolase family protein</fullName>
    </submittedName>
</protein>
<keyword evidence="3" id="KW-1185">Reference proteome</keyword>
<dbReference type="PANTHER" id="PTHR42889:SF1">
    <property type="entry name" value="BLR3681 PROTEIN"/>
    <property type="match status" value="1"/>
</dbReference>
<dbReference type="EMBL" id="JBHTNH010000054">
    <property type="protein sequence ID" value="MFD1363306.1"/>
    <property type="molecule type" value="Genomic_DNA"/>
</dbReference>
<dbReference type="RefSeq" id="WP_382402560.1">
    <property type="nucleotide sequence ID" value="NZ_JBHTNH010000054.1"/>
</dbReference>
<dbReference type="Gene3D" id="3.20.20.140">
    <property type="entry name" value="Metal-dependent hydrolases"/>
    <property type="match status" value="1"/>
</dbReference>
<proteinExistence type="predicted"/>